<evidence type="ECO:0000256" key="1">
    <source>
        <dbReference type="SAM" id="MobiDB-lite"/>
    </source>
</evidence>
<comment type="caution">
    <text evidence="2">The sequence shown here is derived from an EMBL/GenBank/DDBJ whole genome shotgun (WGS) entry which is preliminary data.</text>
</comment>
<organism evidence="2 3">
    <name type="scientific">Stephanodiscus triporus</name>
    <dbReference type="NCBI Taxonomy" id="2934178"/>
    <lineage>
        <taxon>Eukaryota</taxon>
        <taxon>Sar</taxon>
        <taxon>Stramenopiles</taxon>
        <taxon>Ochrophyta</taxon>
        <taxon>Bacillariophyta</taxon>
        <taxon>Coscinodiscophyceae</taxon>
        <taxon>Thalassiosirophycidae</taxon>
        <taxon>Stephanodiscales</taxon>
        <taxon>Stephanodiscaceae</taxon>
        <taxon>Stephanodiscus</taxon>
    </lineage>
</organism>
<accession>A0ABD3NRA9</accession>
<feature type="region of interest" description="Disordered" evidence="1">
    <location>
        <begin position="207"/>
        <end position="242"/>
    </location>
</feature>
<dbReference type="Proteomes" id="UP001530315">
    <property type="component" value="Unassembled WGS sequence"/>
</dbReference>
<keyword evidence="3" id="KW-1185">Reference proteome</keyword>
<reference evidence="2 3" key="1">
    <citation type="submission" date="2024-10" db="EMBL/GenBank/DDBJ databases">
        <title>Updated reference genomes for cyclostephanoid diatoms.</title>
        <authorList>
            <person name="Roberts W.R."/>
            <person name="Alverson A.J."/>
        </authorList>
    </citation>
    <scope>NUCLEOTIDE SEQUENCE [LARGE SCALE GENOMIC DNA]</scope>
    <source>
        <strain evidence="2 3">AJA276-08</strain>
    </source>
</reference>
<feature type="compositionally biased region" description="Low complexity" evidence="1">
    <location>
        <begin position="218"/>
        <end position="233"/>
    </location>
</feature>
<feature type="region of interest" description="Disordered" evidence="1">
    <location>
        <begin position="59"/>
        <end position="83"/>
    </location>
</feature>
<evidence type="ECO:0000313" key="3">
    <source>
        <dbReference type="Proteomes" id="UP001530315"/>
    </source>
</evidence>
<protein>
    <submittedName>
        <fullName evidence="2">Uncharacterized protein</fullName>
    </submittedName>
</protein>
<gene>
    <name evidence="2" type="ORF">ACHAW5_000143</name>
</gene>
<dbReference type="EMBL" id="JALLAZ020001309">
    <property type="protein sequence ID" value="KAL3777156.1"/>
    <property type="molecule type" value="Genomic_DNA"/>
</dbReference>
<sequence>MTSVNKSTLAMGLEEPFRPADETFPPLKKLHSNLGYQMEALNSAIGNPRSLSRRIRHFGKSTKMRGAPSLDSSHRSSAPPNVNDHEALAAYIMDQMELMSSSQRTPAGSSEGAVRPRLTEIYTSYLPNYLWFQPIAADRGDNMIRPTSLCSGTGITGGSQYLQPEMLKVFSVFGSYLLGSGHLFQDDREGDAGNRRRRAAFWVDTIDENDDEDDDSAADGSVGSTSSDDGTAGSDDDDPRRIQKEFIEKVILDLRRSQMMMEHQHPMQDYKISDA</sequence>
<feature type="compositionally biased region" description="Acidic residues" evidence="1">
    <location>
        <begin position="207"/>
        <end position="217"/>
    </location>
</feature>
<proteinExistence type="predicted"/>
<dbReference type="AlphaFoldDB" id="A0ABD3NRA9"/>
<name>A0ABD3NRA9_9STRA</name>
<evidence type="ECO:0000313" key="2">
    <source>
        <dbReference type="EMBL" id="KAL3777156.1"/>
    </source>
</evidence>